<dbReference type="SUPFAM" id="SSF56300">
    <property type="entry name" value="Metallo-dependent phosphatases"/>
    <property type="match status" value="1"/>
</dbReference>
<dbReference type="Gene3D" id="3.60.21.10">
    <property type="match status" value="1"/>
</dbReference>
<protein>
    <submittedName>
        <fullName evidence="3">DNA repair exonuclease</fullName>
    </submittedName>
</protein>
<reference evidence="3 4" key="1">
    <citation type="journal article" date="2019" name="Sci. Rep.">
        <title>Sulfobacillus thermotolerans: new insights into resistance and metabolic capacities of acidophilic chemolithotrophs.</title>
        <authorList>
            <person name="Panyushkina A.E."/>
            <person name="Babenko V.V."/>
            <person name="Nikitina A.S."/>
            <person name="Selezneva O.V."/>
            <person name="Tsaplina I.A."/>
            <person name="Letarova M.A."/>
            <person name="Kostryukova E.S."/>
            <person name="Letarov A.V."/>
        </authorList>
    </citation>
    <scope>NUCLEOTIDE SEQUENCE [LARGE SCALE GENOMIC DNA]</scope>
    <source>
        <strain evidence="3 4">Kr1</strain>
    </source>
</reference>
<dbReference type="PANTHER" id="PTHR30337">
    <property type="entry name" value="COMPONENT OF ATP-DEPENDENT DSDNA EXONUCLEASE"/>
    <property type="match status" value="1"/>
</dbReference>
<evidence type="ECO:0000313" key="3">
    <source>
        <dbReference type="EMBL" id="AUW93829.1"/>
    </source>
</evidence>
<keyword evidence="4" id="KW-1185">Reference proteome</keyword>
<dbReference type="InterPro" id="IPR050535">
    <property type="entry name" value="DNA_Repair-Maintenance_Comp"/>
</dbReference>
<organism evidence="3 4">
    <name type="scientific">Sulfobacillus thermotolerans</name>
    <dbReference type="NCBI Taxonomy" id="338644"/>
    <lineage>
        <taxon>Bacteria</taxon>
        <taxon>Bacillati</taxon>
        <taxon>Bacillota</taxon>
        <taxon>Clostridia</taxon>
        <taxon>Eubacteriales</taxon>
        <taxon>Clostridiales Family XVII. Incertae Sedis</taxon>
        <taxon>Sulfobacillus</taxon>
    </lineage>
</organism>
<dbReference type="CDD" id="cd00840">
    <property type="entry name" value="MPP_Mre11_N"/>
    <property type="match status" value="1"/>
</dbReference>
<evidence type="ECO:0000256" key="1">
    <source>
        <dbReference type="ARBA" id="ARBA00022801"/>
    </source>
</evidence>
<dbReference type="InterPro" id="IPR041796">
    <property type="entry name" value="Mre11_N"/>
</dbReference>
<dbReference type="Pfam" id="PF00149">
    <property type="entry name" value="Metallophos"/>
    <property type="match status" value="1"/>
</dbReference>
<keyword evidence="3" id="KW-0269">Exonuclease</keyword>
<evidence type="ECO:0000259" key="2">
    <source>
        <dbReference type="Pfam" id="PF00149"/>
    </source>
</evidence>
<feature type="domain" description="Calcineurin-like phosphoesterase" evidence="2">
    <location>
        <begin position="3"/>
        <end position="197"/>
    </location>
</feature>
<accession>A0ABM6RR75</accession>
<evidence type="ECO:0000313" key="4">
    <source>
        <dbReference type="Proteomes" id="UP000325292"/>
    </source>
</evidence>
<gene>
    <name evidence="3" type="ORF">BXT84_07645</name>
</gene>
<dbReference type="EMBL" id="CP019454">
    <property type="protein sequence ID" value="AUW93829.1"/>
    <property type="molecule type" value="Genomic_DNA"/>
</dbReference>
<dbReference type="InterPro" id="IPR029052">
    <property type="entry name" value="Metallo-depent_PP-like"/>
</dbReference>
<dbReference type="InterPro" id="IPR004843">
    <property type="entry name" value="Calcineurin-like_PHP"/>
</dbReference>
<dbReference type="Proteomes" id="UP000325292">
    <property type="component" value="Chromosome"/>
</dbReference>
<proteinExistence type="predicted"/>
<dbReference type="GO" id="GO:0004527">
    <property type="term" value="F:exonuclease activity"/>
    <property type="evidence" value="ECO:0007669"/>
    <property type="project" value="UniProtKB-KW"/>
</dbReference>
<name>A0ABM6RR75_9FIRM</name>
<keyword evidence="1" id="KW-0378">Hydrolase</keyword>
<sequence length="415" mass="46597">MYKFIHCSDLHLDSPLRGLTMREDAPTDAIRSATRRALENLVSLSIAEAVRFVVIAGDIFDGDWIDYSTGLFFNACMAQLTAQNIAVYILNGNHDAASQMSRKLVPPDGVYRFSHDRPETFVIEELQVALHGQGFKNRAVTENLVPEYPTPVRGYFNIGVLHTSLEGHEGHEAYAPCTVQDLVMKGYDYWALGHVHKRQVIRSENPTIVYPGNIQGRHIRETGDKGCTVVTVDGSHVSLEHRPLDVLRWSLCTVNLENAAQPQDVVDRCLTTFQQELANHPGYPLAVRIRLTGTTSLHGALLAEWDYYYHEILNAAQQSGVDRIWVEKVLIDTQPMAVEQVSTAYLDAWSELDRLLQAVQIGDPFLDEFLKDMKAIQRRMPDYNKDTNASEVRPMDLLSQARDLLEALIAKGGAL</sequence>
<dbReference type="PIRSF" id="PIRSF033091">
    <property type="entry name" value="Pesterase_YhaO"/>
    <property type="match status" value="1"/>
</dbReference>
<dbReference type="InterPro" id="IPR014576">
    <property type="entry name" value="Pesterase_YhaO"/>
</dbReference>
<keyword evidence="3" id="KW-0540">Nuclease</keyword>
<dbReference type="PANTHER" id="PTHR30337:SF7">
    <property type="entry name" value="PHOSPHOESTERASE"/>
    <property type="match status" value="1"/>
</dbReference>